<feature type="region of interest" description="Disordered" evidence="6">
    <location>
        <begin position="26"/>
        <end position="47"/>
    </location>
</feature>
<comment type="similarity">
    <text evidence="2">Belongs to the TAF7 family.</text>
</comment>
<feature type="domain" description="TAFII55 protein conserved region" evidence="7">
    <location>
        <begin position="2"/>
        <end position="166"/>
    </location>
</feature>
<evidence type="ECO:0000313" key="8">
    <source>
        <dbReference type="EMBL" id="KAA8499486.1"/>
    </source>
</evidence>
<feature type="region of interest" description="Disordered" evidence="6">
    <location>
        <begin position="168"/>
        <end position="348"/>
    </location>
</feature>
<evidence type="ECO:0000256" key="4">
    <source>
        <dbReference type="ARBA" id="ARBA00023163"/>
    </source>
</evidence>
<dbReference type="AlphaFoldDB" id="A0A5J4Z6X8"/>
<dbReference type="GO" id="GO:0005669">
    <property type="term" value="C:transcription factor TFIID complex"/>
    <property type="evidence" value="ECO:0007669"/>
    <property type="project" value="InterPro"/>
</dbReference>
<keyword evidence="5" id="KW-0539">Nucleus</keyword>
<dbReference type="InterPro" id="IPR037817">
    <property type="entry name" value="TAF7"/>
</dbReference>
<evidence type="ECO:0000313" key="9">
    <source>
        <dbReference type="Proteomes" id="UP000324585"/>
    </source>
</evidence>
<gene>
    <name evidence="8" type="ORF">FVE85_7071</name>
</gene>
<feature type="compositionally biased region" description="Acidic residues" evidence="6">
    <location>
        <begin position="287"/>
        <end position="301"/>
    </location>
</feature>
<keyword evidence="4" id="KW-0804">Transcription</keyword>
<evidence type="ECO:0000256" key="3">
    <source>
        <dbReference type="ARBA" id="ARBA00023015"/>
    </source>
</evidence>
<feature type="compositionally biased region" description="Low complexity" evidence="6">
    <location>
        <begin position="194"/>
        <end position="211"/>
    </location>
</feature>
<dbReference type="GO" id="GO:0003743">
    <property type="term" value="F:translation initiation factor activity"/>
    <property type="evidence" value="ECO:0007669"/>
    <property type="project" value="UniProtKB-KW"/>
</dbReference>
<proteinExistence type="inferred from homology"/>
<dbReference type="GO" id="GO:0016251">
    <property type="term" value="F:RNA polymerase II general transcription initiation factor activity"/>
    <property type="evidence" value="ECO:0007669"/>
    <property type="project" value="TreeGrafter"/>
</dbReference>
<evidence type="ECO:0000259" key="7">
    <source>
        <dbReference type="SMART" id="SM01370"/>
    </source>
</evidence>
<feature type="compositionally biased region" description="Low complexity" evidence="6">
    <location>
        <begin position="236"/>
        <end position="286"/>
    </location>
</feature>
<keyword evidence="8" id="KW-0396">Initiation factor</keyword>
<dbReference type="PANTHER" id="PTHR12228:SF0">
    <property type="entry name" value="TATA-BOX BINDING PROTEIN ASSOCIATED FACTOR 7"/>
    <property type="match status" value="1"/>
</dbReference>
<keyword evidence="3" id="KW-0805">Transcription regulation</keyword>
<feature type="compositionally biased region" description="Pro residues" evidence="6">
    <location>
        <begin position="223"/>
        <end position="235"/>
    </location>
</feature>
<dbReference type="EMBL" id="VRMN01000001">
    <property type="protein sequence ID" value="KAA8499486.1"/>
    <property type="molecule type" value="Genomic_DNA"/>
</dbReference>
<dbReference type="OrthoDB" id="153872at2759"/>
<dbReference type="InterPro" id="IPR006751">
    <property type="entry name" value="TAFII55_prot_cons_reg"/>
</dbReference>
<organism evidence="8 9">
    <name type="scientific">Porphyridium purpureum</name>
    <name type="common">Red alga</name>
    <name type="synonym">Porphyridium cruentum</name>
    <dbReference type="NCBI Taxonomy" id="35688"/>
    <lineage>
        <taxon>Eukaryota</taxon>
        <taxon>Rhodophyta</taxon>
        <taxon>Bangiophyceae</taxon>
        <taxon>Porphyridiales</taxon>
        <taxon>Porphyridiaceae</taxon>
        <taxon>Porphyridium</taxon>
    </lineage>
</organism>
<dbReference type="PANTHER" id="PTHR12228">
    <property type="entry name" value="TRANSCRIPTION INITIATION FACTOR TFIID 55 KD SUBUNIT-RELATED"/>
    <property type="match status" value="1"/>
</dbReference>
<evidence type="ECO:0000256" key="2">
    <source>
        <dbReference type="ARBA" id="ARBA00009368"/>
    </source>
</evidence>
<evidence type="ECO:0000256" key="5">
    <source>
        <dbReference type="ARBA" id="ARBA00023242"/>
    </source>
</evidence>
<evidence type="ECO:0000256" key="1">
    <source>
        <dbReference type="ARBA" id="ARBA00004123"/>
    </source>
</evidence>
<feature type="region of interest" description="Disordered" evidence="6">
    <location>
        <begin position="364"/>
        <end position="383"/>
    </location>
</feature>
<keyword evidence="8" id="KW-0648">Protein biosynthesis</keyword>
<protein>
    <submittedName>
        <fullName evidence="8">Transcription initiation factor TFIID subunit 7</fullName>
    </submittedName>
</protein>
<evidence type="ECO:0000256" key="6">
    <source>
        <dbReference type="SAM" id="MobiDB-lite"/>
    </source>
</evidence>
<accession>A0A5J4Z6X8</accession>
<dbReference type="Proteomes" id="UP000324585">
    <property type="component" value="Unassembled WGS sequence"/>
</dbReference>
<name>A0A5J4Z6X8_PORPP</name>
<feature type="compositionally biased region" description="Polar residues" evidence="6">
    <location>
        <begin position="27"/>
        <end position="37"/>
    </location>
</feature>
<dbReference type="SMART" id="SM01370">
    <property type="entry name" value="TAFII55_N"/>
    <property type="match status" value="1"/>
</dbReference>
<keyword evidence="9" id="KW-1185">Reference proteome</keyword>
<comment type="subcellular location">
    <subcellularLocation>
        <location evidence="1">Nucleus</location>
    </subcellularLocation>
</comment>
<sequence>MDEEQFILRLTPKLAQRMRVLLGKTGTVPSSSLSASPTGAPDEVRNDAPPLPLPPKFEIQFLSERHAAVTVDGEAYPATLMDLPCIVESHKSPDKSLLFKSCDIHQVLVVREHSEPAPEDFQLQNGLTMASKGARERFRVPDPPFTHDQVSSVEVKIKYVTDHRVAFVQKPAETPTPAPVSAAKPSRPTPDPQKGSAAIASTAGTGAPAAASKKRKTELTPAAPVPPKPPKPPVPSGAGVPSRVPARPAEPAAPAASTGTETSAVSPPAGSSANAGAEQVAIVAPEAEPEAEEVIDEETFDFADMLGASLANPEAKKDGAEDARKERREKSGQEAPQFPSGPSLMPVDAGVQGTAVQAVSGTMAPSFPSSVAKSQSLSESERRKLRVEIEDLEKKVAAHKAQIARMTNPIIKKNLEKKTQELQAQIDTKKRMLG</sequence>
<feature type="compositionally biased region" description="Basic and acidic residues" evidence="6">
    <location>
        <begin position="314"/>
        <end position="332"/>
    </location>
</feature>
<feature type="compositionally biased region" description="Polar residues" evidence="6">
    <location>
        <begin position="367"/>
        <end position="378"/>
    </location>
</feature>
<dbReference type="GO" id="GO:0051123">
    <property type="term" value="P:RNA polymerase II preinitiation complex assembly"/>
    <property type="evidence" value="ECO:0007669"/>
    <property type="project" value="TreeGrafter"/>
</dbReference>
<comment type="caution">
    <text evidence="8">The sequence shown here is derived from an EMBL/GenBank/DDBJ whole genome shotgun (WGS) entry which is preliminary data.</text>
</comment>
<dbReference type="Pfam" id="PF04658">
    <property type="entry name" value="TAFII55_N"/>
    <property type="match status" value="1"/>
</dbReference>
<reference evidence="9" key="1">
    <citation type="journal article" date="2019" name="Nat. Commun.">
        <title>Expansion of phycobilisome linker gene families in mesophilic red algae.</title>
        <authorList>
            <person name="Lee J."/>
            <person name="Kim D."/>
            <person name="Bhattacharya D."/>
            <person name="Yoon H.S."/>
        </authorList>
    </citation>
    <scope>NUCLEOTIDE SEQUENCE [LARGE SCALE GENOMIC DNA]</scope>
    <source>
        <strain evidence="9">CCMP 1328</strain>
    </source>
</reference>
<dbReference type="CDD" id="cd08047">
    <property type="entry name" value="TAF7"/>
    <property type="match status" value="1"/>
</dbReference>